<dbReference type="Proteomes" id="UP000324222">
    <property type="component" value="Unassembled WGS sequence"/>
</dbReference>
<comment type="caution">
    <text evidence="1">The sequence shown here is derived from an EMBL/GenBank/DDBJ whole genome shotgun (WGS) entry which is preliminary data.</text>
</comment>
<evidence type="ECO:0000313" key="2">
    <source>
        <dbReference type="Proteomes" id="UP000324222"/>
    </source>
</evidence>
<accession>A0A5B7K9N0</accession>
<dbReference type="EMBL" id="VSRR010136557">
    <property type="protein sequence ID" value="MPD03536.1"/>
    <property type="molecule type" value="Genomic_DNA"/>
</dbReference>
<dbReference type="AlphaFoldDB" id="A0A5B7K9N0"/>
<name>A0A5B7K9N0_PORTR</name>
<sequence>MSLWQWDTKNQEEALPTKNCSPSYDKIIADMIEDCFKTANNQHSQHTKKKRHQRR</sequence>
<reference evidence="1 2" key="1">
    <citation type="submission" date="2019-05" db="EMBL/GenBank/DDBJ databases">
        <title>Another draft genome of Portunus trituberculatus and its Hox gene families provides insights of decapod evolution.</title>
        <authorList>
            <person name="Jeong J.-H."/>
            <person name="Song I."/>
            <person name="Kim S."/>
            <person name="Choi T."/>
            <person name="Kim D."/>
            <person name="Ryu S."/>
            <person name="Kim W."/>
        </authorList>
    </citation>
    <scope>NUCLEOTIDE SEQUENCE [LARGE SCALE GENOMIC DNA]</scope>
    <source>
        <tissue evidence="1">Muscle</tissue>
    </source>
</reference>
<keyword evidence="2" id="KW-1185">Reference proteome</keyword>
<evidence type="ECO:0000313" key="1">
    <source>
        <dbReference type="EMBL" id="MPD03536.1"/>
    </source>
</evidence>
<organism evidence="1 2">
    <name type="scientific">Portunus trituberculatus</name>
    <name type="common">Swimming crab</name>
    <name type="synonym">Neptunus trituberculatus</name>
    <dbReference type="NCBI Taxonomy" id="210409"/>
    <lineage>
        <taxon>Eukaryota</taxon>
        <taxon>Metazoa</taxon>
        <taxon>Ecdysozoa</taxon>
        <taxon>Arthropoda</taxon>
        <taxon>Crustacea</taxon>
        <taxon>Multicrustacea</taxon>
        <taxon>Malacostraca</taxon>
        <taxon>Eumalacostraca</taxon>
        <taxon>Eucarida</taxon>
        <taxon>Decapoda</taxon>
        <taxon>Pleocyemata</taxon>
        <taxon>Brachyura</taxon>
        <taxon>Eubrachyura</taxon>
        <taxon>Portunoidea</taxon>
        <taxon>Portunidae</taxon>
        <taxon>Portuninae</taxon>
        <taxon>Portunus</taxon>
    </lineage>
</organism>
<proteinExistence type="predicted"/>
<protein>
    <submittedName>
        <fullName evidence="1">Uncharacterized protein</fullName>
    </submittedName>
</protein>
<gene>
    <name evidence="1" type="ORF">E2C01_099177</name>
</gene>
<dbReference type="OrthoDB" id="203339at2759"/>